<comment type="caution">
    <text evidence="8">The sequence shown here is derived from an EMBL/GenBank/DDBJ whole genome shotgun (WGS) entry which is preliminary data.</text>
</comment>
<dbReference type="InterPro" id="IPR004367">
    <property type="entry name" value="Cyclin_C-dom"/>
</dbReference>
<dbReference type="AlphaFoldDB" id="A0AAD8JA28"/>
<feature type="compositionally biased region" description="Polar residues" evidence="6">
    <location>
        <begin position="346"/>
        <end position="371"/>
    </location>
</feature>
<evidence type="ECO:0000256" key="6">
    <source>
        <dbReference type="SAM" id="MobiDB-lite"/>
    </source>
</evidence>
<evidence type="ECO:0000259" key="7">
    <source>
        <dbReference type="SMART" id="SM00385"/>
    </source>
</evidence>
<dbReference type="EMBL" id="JAUIZM010000002">
    <property type="protein sequence ID" value="KAK1399268.1"/>
    <property type="molecule type" value="Genomic_DNA"/>
</dbReference>
<dbReference type="SMART" id="SM00385">
    <property type="entry name" value="CYCLIN"/>
    <property type="match status" value="2"/>
</dbReference>
<proteinExistence type="inferred from homology"/>
<keyword evidence="3" id="KW-0131">Cell cycle</keyword>
<feature type="non-terminal residue" evidence="8">
    <location>
        <position position="1"/>
    </location>
</feature>
<evidence type="ECO:0000256" key="2">
    <source>
        <dbReference type="ARBA" id="ARBA00023127"/>
    </source>
</evidence>
<evidence type="ECO:0000256" key="3">
    <source>
        <dbReference type="ARBA" id="ARBA00023306"/>
    </source>
</evidence>
<dbReference type="InterPro" id="IPR013763">
    <property type="entry name" value="Cyclin-like_dom"/>
</dbReference>
<gene>
    <name evidence="8" type="ORF">POM88_009131</name>
</gene>
<dbReference type="SUPFAM" id="SSF47954">
    <property type="entry name" value="Cyclin-like"/>
    <property type="match status" value="2"/>
</dbReference>
<evidence type="ECO:0000313" key="8">
    <source>
        <dbReference type="EMBL" id="KAK1399268.1"/>
    </source>
</evidence>
<evidence type="ECO:0000313" key="9">
    <source>
        <dbReference type="Proteomes" id="UP001237642"/>
    </source>
</evidence>
<dbReference type="PANTHER" id="PTHR10026">
    <property type="entry name" value="CYCLIN"/>
    <property type="match status" value="1"/>
</dbReference>
<feature type="domain" description="Cyclin-like" evidence="7">
    <location>
        <begin position="65"/>
        <end position="167"/>
    </location>
</feature>
<feature type="region of interest" description="Disordered" evidence="6">
    <location>
        <begin position="343"/>
        <end position="371"/>
    </location>
</feature>
<dbReference type="Proteomes" id="UP001237642">
    <property type="component" value="Unassembled WGS sequence"/>
</dbReference>
<dbReference type="GO" id="GO:0016538">
    <property type="term" value="F:cyclin-dependent protein serine/threonine kinase regulator activity"/>
    <property type="evidence" value="ECO:0007669"/>
    <property type="project" value="InterPro"/>
</dbReference>
<dbReference type="Pfam" id="PF00134">
    <property type="entry name" value="Cyclin_N"/>
    <property type="match status" value="1"/>
</dbReference>
<dbReference type="FunFam" id="1.10.472.10:FF:000081">
    <property type="entry name" value="Cyclin family protein"/>
    <property type="match status" value="1"/>
</dbReference>
<dbReference type="GO" id="GO:0006357">
    <property type="term" value="P:regulation of transcription by RNA polymerase II"/>
    <property type="evidence" value="ECO:0007669"/>
    <property type="project" value="InterPro"/>
</dbReference>
<protein>
    <submittedName>
        <fullName evidence="8">Cyclin-T1-4 like</fullName>
    </submittedName>
</protein>
<dbReference type="InterPro" id="IPR006671">
    <property type="entry name" value="Cyclin_N"/>
</dbReference>
<evidence type="ECO:0000256" key="4">
    <source>
        <dbReference type="ARBA" id="ARBA00061204"/>
    </source>
</evidence>
<dbReference type="InterPro" id="IPR036915">
    <property type="entry name" value="Cyclin-like_sf"/>
</dbReference>
<keyword evidence="9" id="KW-1185">Reference proteome</keyword>
<evidence type="ECO:0000256" key="5">
    <source>
        <dbReference type="RuleBase" id="RU000383"/>
    </source>
</evidence>
<reference evidence="8" key="2">
    <citation type="submission" date="2023-05" db="EMBL/GenBank/DDBJ databases">
        <authorList>
            <person name="Schelkunov M.I."/>
        </authorList>
    </citation>
    <scope>NUCLEOTIDE SEQUENCE</scope>
    <source>
        <strain evidence="8">Hsosn_3</strain>
        <tissue evidence="8">Leaf</tissue>
    </source>
</reference>
<accession>A0AAD8JA28</accession>
<feature type="domain" description="Cyclin-like" evidence="7">
    <location>
        <begin position="180"/>
        <end position="261"/>
    </location>
</feature>
<sequence length="408" mass="45624">MAGNLPGDPSLNKFARHSNIHDPEDRDCFARRWYFSKQEIEELSPSRQDGIRKEEESHFRKLYCSFLQELGMELKVPQLTIATALLMCHRFYMRQSHAKNCWKTIATASMFLGCKVEDTPSWLNQVIVVAYKLLYKWDPSAPRRIKQKEVYNVQKELILKGERFLLATLAFNLNIEHPYKPLVGALKKLEISDKELTKVAWNYVNDWLHTTLCLQYKPHYIAAGSIFLAAKILKVKLPKGWQMQFDISPKHLEEVFQQMISVLEQNQQHAQQSMRGKGTAPKAIAKKALSGSQESCTLNSAVASSFCVLKATENAEGPHDSVSVSSKCDKKQVSCEVQDLMKETSQHSSTVTRKASSGSLQVGTPSGSHNSGVIVSMASGVGLSGSVLSKCNQKNACSDVPDTVKEAK</sequence>
<dbReference type="Gene3D" id="1.10.472.10">
    <property type="entry name" value="Cyclin-like"/>
    <property type="match status" value="2"/>
</dbReference>
<name>A0AAD8JA28_9APIA</name>
<comment type="similarity">
    <text evidence="4">Belongs to the cyclin family. Cyclin T subfamily.</text>
</comment>
<organism evidence="8 9">
    <name type="scientific">Heracleum sosnowskyi</name>
    <dbReference type="NCBI Taxonomy" id="360622"/>
    <lineage>
        <taxon>Eukaryota</taxon>
        <taxon>Viridiplantae</taxon>
        <taxon>Streptophyta</taxon>
        <taxon>Embryophyta</taxon>
        <taxon>Tracheophyta</taxon>
        <taxon>Spermatophyta</taxon>
        <taxon>Magnoliopsida</taxon>
        <taxon>eudicotyledons</taxon>
        <taxon>Gunneridae</taxon>
        <taxon>Pentapetalae</taxon>
        <taxon>asterids</taxon>
        <taxon>campanulids</taxon>
        <taxon>Apiales</taxon>
        <taxon>Apiaceae</taxon>
        <taxon>Apioideae</taxon>
        <taxon>apioid superclade</taxon>
        <taxon>Tordylieae</taxon>
        <taxon>Tordyliinae</taxon>
        <taxon>Heracleum</taxon>
    </lineage>
</organism>
<keyword evidence="2 5" id="KW-0195">Cyclin</keyword>
<dbReference type="InterPro" id="IPR043198">
    <property type="entry name" value="Cyclin/Ssn8"/>
</dbReference>
<dbReference type="GO" id="GO:0051301">
    <property type="term" value="P:cell division"/>
    <property type="evidence" value="ECO:0007669"/>
    <property type="project" value="UniProtKB-KW"/>
</dbReference>
<keyword evidence="1" id="KW-0132">Cell division</keyword>
<reference evidence="8" key="1">
    <citation type="submission" date="2023-02" db="EMBL/GenBank/DDBJ databases">
        <title>Genome of toxic invasive species Heracleum sosnowskyi carries increased number of genes despite the absence of recent whole-genome duplications.</title>
        <authorList>
            <person name="Schelkunov M."/>
            <person name="Shtratnikova V."/>
            <person name="Makarenko M."/>
            <person name="Klepikova A."/>
            <person name="Omelchenko D."/>
            <person name="Novikova G."/>
            <person name="Obukhova E."/>
            <person name="Bogdanov V."/>
            <person name="Penin A."/>
            <person name="Logacheva M."/>
        </authorList>
    </citation>
    <scope>NUCLEOTIDE SEQUENCE</scope>
    <source>
        <strain evidence="8">Hsosn_3</strain>
        <tissue evidence="8">Leaf</tissue>
    </source>
</reference>
<dbReference type="Pfam" id="PF02984">
    <property type="entry name" value="Cyclin_C"/>
    <property type="match status" value="1"/>
</dbReference>
<evidence type="ECO:0000256" key="1">
    <source>
        <dbReference type="ARBA" id="ARBA00022618"/>
    </source>
</evidence>